<comment type="caution">
    <text evidence="3">The sequence shown here is derived from an EMBL/GenBank/DDBJ whole genome shotgun (WGS) entry which is preliminary data.</text>
</comment>
<keyword evidence="4" id="KW-1185">Reference proteome</keyword>
<sequence length="255" mass="27378">MSMSYSFLNASRPLDPSCVLQGSRSTIYKCGYYYITNTTQVTKLNGTCLQEQFPGGYELVGPSNITPCSDLPLTSNSSSKVSVGRRLWGLVVFAVFAALLPYASAGHVPHIASKPDVFKRQIDQSFVITSGPTQVEGETKYIGPTVCEAGKVRASLQLTLTYNESSQISEEAAQVFDHAVSYPTSVAKTASGSAGLLTENIDAVCASRCGRITFTPFLQRVVGDFRPGGPSNYTRDTPQTINGGEPNGRFNVTCD</sequence>
<keyword evidence="2" id="KW-1133">Transmembrane helix</keyword>
<dbReference type="GeneID" id="40726351"/>
<reference evidence="3 4" key="1">
    <citation type="submission" date="2019-05" db="EMBL/GenBank/DDBJ databases">
        <title>Sporisorium graminicola CBS 10092 draft sequencing and annotation.</title>
        <authorList>
            <person name="Solano-Gonzalez S."/>
            <person name="Caddick M.X."/>
            <person name="Darby A."/>
        </authorList>
    </citation>
    <scope>NUCLEOTIDE SEQUENCE [LARGE SCALE GENOMIC DNA]</scope>
    <source>
        <strain evidence="3 4">CBS 10092</strain>
    </source>
</reference>
<dbReference type="Proteomes" id="UP000306050">
    <property type="component" value="Chromosome SGRAM_20"/>
</dbReference>
<feature type="compositionally biased region" description="Polar residues" evidence="1">
    <location>
        <begin position="231"/>
        <end position="242"/>
    </location>
</feature>
<evidence type="ECO:0000256" key="1">
    <source>
        <dbReference type="SAM" id="MobiDB-lite"/>
    </source>
</evidence>
<accession>A0A4U7KTE2</accession>
<feature type="transmembrane region" description="Helical" evidence="2">
    <location>
        <begin position="87"/>
        <end position="105"/>
    </location>
</feature>
<proteinExistence type="predicted"/>
<dbReference type="KEGG" id="sgra:EX895_003456"/>
<dbReference type="EMBL" id="SRRM01000012">
    <property type="protein sequence ID" value="TKY87875.1"/>
    <property type="molecule type" value="Genomic_DNA"/>
</dbReference>
<evidence type="ECO:0000313" key="4">
    <source>
        <dbReference type="Proteomes" id="UP000306050"/>
    </source>
</evidence>
<name>A0A4U7KTE2_9BASI</name>
<evidence type="ECO:0000313" key="3">
    <source>
        <dbReference type="EMBL" id="TKY87875.1"/>
    </source>
</evidence>
<feature type="region of interest" description="Disordered" evidence="1">
    <location>
        <begin position="228"/>
        <end position="247"/>
    </location>
</feature>
<dbReference type="RefSeq" id="XP_029739860.1">
    <property type="nucleotide sequence ID" value="XM_029884054.1"/>
</dbReference>
<dbReference type="AlphaFoldDB" id="A0A4U7KTE2"/>
<protein>
    <submittedName>
        <fullName evidence="3">Uncharacterized protein</fullName>
    </submittedName>
</protein>
<organism evidence="3 4">
    <name type="scientific">Sporisorium graminicola</name>
    <dbReference type="NCBI Taxonomy" id="280036"/>
    <lineage>
        <taxon>Eukaryota</taxon>
        <taxon>Fungi</taxon>
        <taxon>Dikarya</taxon>
        <taxon>Basidiomycota</taxon>
        <taxon>Ustilaginomycotina</taxon>
        <taxon>Ustilaginomycetes</taxon>
        <taxon>Ustilaginales</taxon>
        <taxon>Ustilaginaceae</taxon>
        <taxon>Sporisorium</taxon>
    </lineage>
</organism>
<evidence type="ECO:0000256" key="2">
    <source>
        <dbReference type="SAM" id="Phobius"/>
    </source>
</evidence>
<gene>
    <name evidence="3" type="ORF">EX895_003456</name>
</gene>
<keyword evidence="2" id="KW-0812">Transmembrane</keyword>
<keyword evidence="2" id="KW-0472">Membrane</keyword>